<dbReference type="InterPro" id="IPR041685">
    <property type="entry name" value="AAA_GajA/Old/RecF-like"/>
</dbReference>
<evidence type="ECO:0000313" key="3">
    <source>
        <dbReference type="EMBL" id="MDR6584338.1"/>
    </source>
</evidence>
<comment type="caution">
    <text evidence="3">The sequence shown here is derived from an EMBL/GenBank/DDBJ whole genome shotgun (WGS) entry which is preliminary data.</text>
</comment>
<dbReference type="RefSeq" id="WP_310010661.1">
    <property type="nucleotide sequence ID" value="NZ_JAVDSJ010000003.1"/>
</dbReference>
<dbReference type="Pfam" id="PF13175">
    <property type="entry name" value="AAA_15"/>
    <property type="match status" value="1"/>
</dbReference>
<dbReference type="SUPFAM" id="SSF52540">
    <property type="entry name" value="P-loop containing nucleoside triphosphate hydrolases"/>
    <property type="match status" value="1"/>
</dbReference>
<dbReference type="PANTHER" id="PTHR43581">
    <property type="entry name" value="ATP/GTP PHOSPHATASE"/>
    <property type="match status" value="1"/>
</dbReference>
<keyword evidence="3" id="KW-0540">Nuclease</keyword>
<reference evidence="3 4" key="1">
    <citation type="submission" date="2023-07" db="EMBL/GenBank/DDBJ databases">
        <title>Sorghum-associated microbial communities from plants grown in Nebraska, USA.</title>
        <authorList>
            <person name="Schachtman D."/>
        </authorList>
    </citation>
    <scope>NUCLEOTIDE SEQUENCE [LARGE SCALE GENOMIC DNA]</scope>
    <source>
        <strain evidence="3 4">596</strain>
    </source>
</reference>
<evidence type="ECO:0000313" key="4">
    <source>
        <dbReference type="Proteomes" id="UP001260715"/>
    </source>
</evidence>
<keyword evidence="4" id="KW-1185">Reference proteome</keyword>
<dbReference type="InterPro" id="IPR027417">
    <property type="entry name" value="P-loop_NTPase"/>
</dbReference>
<proteinExistence type="predicted"/>
<dbReference type="CDD" id="cd01026">
    <property type="entry name" value="TOPRIM_OLD"/>
    <property type="match status" value="1"/>
</dbReference>
<dbReference type="InterPro" id="IPR034139">
    <property type="entry name" value="TOPRIM_OLD"/>
</dbReference>
<evidence type="ECO:0000259" key="2">
    <source>
        <dbReference type="Pfam" id="PF20469"/>
    </source>
</evidence>
<gene>
    <name evidence="3" type="ORF">J2W50_002548</name>
</gene>
<evidence type="ECO:0000259" key="1">
    <source>
        <dbReference type="Pfam" id="PF13175"/>
    </source>
</evidence>
<protein>
    <submittedName>
        <fullName evidence="3">ATP-dependent endonuclease of OLD family</fullName>
    </submittedName>
</protein>
<keyword evidence="3" id="KW-0255">Endonuclease</keyword>
<dbReference type="Pfam" id="PF20469">
    <property type="entry name" value="OLD-like_TOPRIM"/>
    <property type="match status" value="1"/>
</dbReference>
<organism evidence="3 4">
    <name type="scientific">Herbaspirillum frisingense</name>
    <dbReference type="NCBI Taxonomy" id="92645"/>
    <lineage>
        <taxon>Bacteria</taxon>
        <taxon>Pseudomonadati</taxon>
        <taxon>Pseudomonadota</taxon>
        <taxon>Betaproteobacteria</taxon>
        <taxon>Burkholderiales</taxon>
        <taxon>Oxalobacteraceae</taxon>
        <taxon>Herbaspirillum</taxon>
    </lineage>
</organism>
<dbReference type="GO" id="GO:0004519">
    <property type="term" value="F:endonuclease activity"/>
    <property type="evidence" value="ECO:0007669"/>
    <property type="project" value="UniProtKB-KW"/>
</dbReference>
<accession>A0ABU1PG67</accession>
<dbReference type="InterPro" id="IPR051396">
    <property type="entry name" value="Bact_Antivir_Def_Nuclease"/>
</dbReference>
<sequence>MHISKLTLVNYRNFANASLTFNKGVNTIIGENGAGKTNVFRAIRLLLDDNMVRQAYRLDETDFHRGLERWQGHWIIISIELQEISTEEEIQALFLHGTGILEEEQVATATYNLIFRPKKNFRQELSELDDGDLDGMNAILGRIGIEDYETVLTGRSEADFTDPTVYSEMVGDFKTATFSEEVDYLGIGTRIPRVLSVTKEVSLTFIQALRDVVSEFQNNRTNPLLSLLKKKSGELNIENFAPIALQIQQLNGSIEALDDVKALRKDIKSTINSAAGKTYSPSSLSIKSELPEKAEKIYQSLKLFIGESADEYEGPIQELSLGGANLIYLTLKLLEFKYQHDRHAIANFLLIEEPEAHLHTHIQKTLFDRIGYAGAQIIYSTHSTHISAVSNVQSVNILARSGGACHAFQPSAGLNSTEIGNIQRYLDAVRSNLLFAKSVLLVEGDAEEILIPLLLKKVLGISLDELGISLVNIGSTGFKNISVLFHDDRIRRRCAIITDLDSAYADTEEQPDDSERTKKWKARMRASAASGESRKEDLDAETADNNWLSVFYATHTFEVDFTQCGNIPELEMTVDDVYSGANTIQEANDDFESEDIARYGRRVLTMATKKGKGWFAILLGKYVDEWTNVPPYILQAVIFAHGEFSTEVMASILRHRLMSYRGDNGRFPRRALRELWNNASEFSRNERSFNAIREEVLEVIPDDPVCDLLRNIP</sequence>
<dbReference type="Gene3D" id="3.40.50.300">
    <property type="entry name" value="P-loop containing nucleotide triphosphate hydrolases"/>
    <property type="match status" value="1"/>
</dbReference>
<keyword evidence="3" id="KW-0378">Hydrolase</keyword>
<feature type="domain" description="OLD protein-like TOPRIM" evidence="2">
    <location>
        <begin position="434"/>
        <end position="501"/>
    </location>
</feature>
<name>A0ABU1PG67_9BURK</name>
<dbReference type="EMBL" id="JAVDSJ010000003">
    <property type="protein sequence ID" value="MDR6584338.1"/>
    <property type="molecule type" value="Genomic_DNA"/>
</dbReference>
<dbReference type="Proteomes" id="UP001260715">
    <property type="component" value="Unassembled WGS sequence"/>
</dbReference>
<dbReference type="PANTHER" id="PTHR43581:SF4">
    <property type="entry name" value="ATP_GTP PHOSPHATASE"/>
    <property type="match status" value="1"/>
</dbReference>
<feature type="domain" description="Endonuclease GajA/Old nuclease/RecF-like AAA" evidence="1">
    <location>
        <begin position="1"/>
        <end position="386"/>
    </location>
</feature>